<comment type="caution">
    <text evidence="1">The sequence shown here is derived from an EMBL/GenBank/DDBJ whole genome shotgun (WGS) entry which is preliminary data.</text>
</comment>
<evidence type="ECO:0000313" key="2">
    <source>
        <dbReference type="Proteomes" id="UP001151532"/>
    </source>
</evidence>
<dbReference type="AlphaFoldDB" id="A0A9Q1A1Z9"/>
<organism evidence="1 2">
    <name type="scientific">Salix purpurea</name>
    <name type="common">Purple osier willow</name>
    <dbReference type="NCBI Taxonomy" id="77065"/>
    <lineage>
        <taxon>Eukaryota</taxon>
        <taxon>Viridiplantae</taxon>
        <taxon>Streptophyta</taxon>
        <taxon>Embryophyta</taxon>
        <taxon>Tracheophyta</taxon>
        <taxon>Spermatophyta</taxon>
        <taxon>Magnoliopsida</taxon>
        <taxon>eudicotyledons</taxon>
        <taxon>Gunneridae</taxon>
        <taxon>Pentapetalae</taxon>
        <taxon>rosids</taxon>
        <taxon>fabids</taxon>
        <taxon>Malpighiales</taxon>
        <taxon>Salicaceae</taxon>
        <taxon>Saliceae</taxon>
        <taxon>Salix</taxon>
    </lineage>
</organism>
<reference evidence="1" key="2">
    <citation type="journal article" date="2023" name="Int. J. Mol. Sci.">
        <title>De Novo Assembly and Annotation of 11 Diverse Shrub Willow (Salix) Genomes Reveals Novel Gene Organization in Sex-Linked Regions.</title>
        <authorList>
            <person name="Hyden B."/>
            <person name="Feng K."/>
            <person name="Yates T.B."/>
            <person name="Jawdy S."/>
            <person name="Cereghino C."/>
            <person name="Smart L.B."/>
            <person name="Muchero W."/>
        </authorList>
    </citation>
    <scope>NUCLEOTIDE SEQUENCE</scope>
    <source>
        <tissue evidence="1">Shoot tip</tissue>
    </source>
</reference>
<dbReference type="Proteomes" id="UP001151532">
    <property type="component" value="Chromosome 16"/>
</dbReference>
<gene>
    <name evidence="1" type="ORF">OIU79_027607</name>
</gene>
<name>A0A9Q1A1Z9_SALPP</name>
<proteinExistence type="predicted"/>
<evidence type="ECO:0000313" key="1">
    <source>
        <dbReference type="EMBL" id="KAJ6755021.1"/>
    </source>
</evidence>
<sequence length="154" mass="16753">MSSFPSKQGTAACPSNTAHKHKGRLLITSSNLISFPSDQPDTTPYQMTSRETGGIMVTESSSNRSHASLYLVLLWPHHLDDIGTTGSPARNKCPNKASDTARKFRALLDHAKKFVMAQSSLLASQSACNSLMETPGKSPRGMKYELDFSAYSTK</sequence>
<accession>A0A9Q1A1Z9</accession>
<dbReference type="EMBL" id="JAPFFK010000007">
    <property type="protein sequence ID" value="KAJ6755021.1"/>
    <property type="molecule type" value="Genomic_DNA"/>
</dbReference>
<keyword evidence="2" id="KW-1185">Reference proteome</keyword>
<protein>
    <submittedName>
        <fullName evidence="1">Uncharacterized protein</fullName>
    </submittedName>
</protein>
<reference evidence="1" key="1">
    <citation type="submission" date="2022-11" db="EMBL/GenBank/DDBJ databases">
        <authorList>
            <person name="Hyden B.L."/>
            <person name="Feng K."/>
            <person name="Yates T."/>
            <person name="Jawdy S."/>
            <person name="Smart L.B."/>
            <person name="Muchero W."/>
        </authorList>
    </citation>
    <scope>NUCLEOTIDE SEQUENCE</scope>
    <source>
        <tissue evidence="1">Shoot tip</tissue>
    </source>
</reference>